<organism evidence="3 4">
    <name type="scientific">Priapulus caudatus</name>
    <name type="common">Priapulid worm</name>
    <dbReference type="NCBI Taxonomy" id="37621"/>
    <lineage>
        <taxon>Eukaryota</taxon>
        <taxon>Metazoa</taxon>
        <taxon>Ecdysozoa</taxon>
        <taxon>Scalidophora</taxon>
        <taxon>Priapulida</taxon>
        <taxon>Priapulimorpha</taxon>
        <taxon>Priapulimorphida</taxon>
        <taxon>Priapulidae</taxon>
        <taxon>Priapulus</taxon>
    </lineage>
</organism>
<feature type="region of interest" description="Disordered" evidence="1">
    <location>
        <begin position="1"/>
        <end position="21"/>
    </location>
</feature>
<dbReference type="CDD" id="cd00304">
    <property type="entry name" value="RT_like"/>
    <property type="match status" value="1"/>
</dbReference>
<evidence type="ECO:0000313" key="4">
    <source>
        <dbReference type="RefSeq" id="XP_014670741.1"/>
    </source>
</evidence>
<name>A0ABM1EEX0_PRICU</name>
<dbReference type="RefSeq" id="XP_014670741.1">
    <property type="nucleotide sequence ID" value="XM_014815255.1"/>
</dbReference>
<proteinExistence type="predicted"/>
<dbReference type="InterPro" id="IPR058912">
    <property type="entry name" value="HTH_animal"/>
</dbReference>
<accession>A0ABM1EEX0</accession>
<dbReference type="Pfam" id="PF00078">
    <property type="entry name" value="RVT_1"/>
    <property type="match status" value="1"/>
</dbReference>
<keyword evidence="3" id="KW-1185">Reference proteome</keyword>
<dbReference type="PROSITE" id="PS50878">
    <property type="entry name" value="RT_POL"/>
    <property type="match status" value="1"/>
</dbReference>
<reference evidence="4" key="1">
    <citation type="submission" date="2025-08" db="UniProtKB">
        <authorList>
            <consortium name="RefSeq"/>
        </authorList>
    </citation>
    <scope>IDENTIFICATION</scope>
</reference>
<dbReference type="PANTHER" id="PTHR21301">
    <property type="entry name" value="REVERSE TRANSCRIPTASE"/>
    <property type="match status" value="1"/>
</dbReference>
<evidence type="ECO:0000259" key="2">
    <source>
        <dbReference type="PROSITE" id="PS50878"/>
    </source>
</evidence>
<protein>
    <submittedName>
        <fullName evidence="4">Uncharacterized protein LOC106811578</fullName>
    </submittedName>
</protein>
<dbReference type="InterPro" id="IPR000477">
    <property type="entry name" value="RT_dom"/>
</dbReference>
<dbReference type="Pfam" id="PF26215">
    <property type="entry name" value="HTH_animal"/>
    <property type="match status" value="1"/>
</dbReference>
<evidence type="ECO:0000313" key="3">
    <source>
        <dbReference type="Proteomes" id="UP000695022"/>
    </source>
</evidence>
<evidence type="ECO:0000256" key="1">
    <source>
        <dbReference type="SAM" id="MobiDB-lite"/>
    </source>
</evidence>
<dbReference type="PANTHER" id="PTHR21301:SF10">
    <property type="entry name" value="REVERSE TRANSCRIPTASE DOMAIN-CONTAINING PROTEIN"/>
    <property type="match status" value="1"/>
</dbReference>
<dbReference type="Proteomes" id="UP000695022">
    <property type="component" value="Unplaced"/>
</dbReference>
<dbReference type="GeneID" id="106811578"/>
<gene>
    <name evidence="4" type="primary">LOC106811578</name>
</gene>
<feature type="domain" description="Reverse transcriptase" evidence="2">
    <location>
        <begin position="131"/>
        <end position="370"/>
    </location>
</feature>
<sequence>MPSSTGSHFRPASTWTPSPNRNPVLQTFIKLVLRDALPAPIQKPPPRFHNFPTEQRLALEPLTINEDLVIEPCDKGGGIAIMNRVDYIAECMRQLNNTTHYSPQTIDLTPRHRIEIDKLLLKGLHTGEINNKEYSVLTPKDTRTPNFYIMPKVHKQGNPGRPILSANSSPTEMISAFVDHHNNTLVRNILSYIRDTVDFFSFISNFPPLPPEALLCTLDVSSLYTNISPDEGIQALRQALDTRPAPQKPSTNFLADIAELILTKNNFQFNNHHYLQIQGTPMGSKMAPSYANLFMDNLERKFLSSTTHQPLTWKRYIDDIFVIWTHGTDAWDSFVTNLNGFHPTIKFTESHRSLCLPFLDVRVTIDKGSLHTDVYCKPTDCHPYLRTDSAHPKALIDNIPYGQFFRLKRICSNKVRFDTCCQEFKHLFLKRGYKADLLDKSIQKASQCSRESLLKPKPKAVNTNLRISFIMEYNPSNPQIKQIIQKHWHVLSALPALNHILDHPPIFALSRGEVSEVLRAKRQPNMPLLCISLIWAAKPQ</sequence>